<dbReference type="Pfam" id="PF04070">
    <property type="entry name" value="DUF378"/>
    <property type="match status" value="1"/>
</dbReference>
<keyword evidence="1" id="KW-0812">Transmembrane</keyword>
<dbReference type="InterPro" id="IPR007211">
    <property type="entry name" value="DUF378"/>
</dbReference>
<name>A0A9D1SMB8_9PROT</name>
<accession>A0A9D1SMB8</accession>
<feature type="transmembrane region" description="Helical" evidence="1">
    <location>
        <begin position="7"/>
        <end position="34"/>
    </location>
</feature>
<evidence type="ECO:0000313" key="3">
    <source>
        <dbReference type="Proteomes" id="UP000824142"/>
    </source>
</evidence>
<reference evidence="2" key="2">
    <citation type="journal article" date="2021" name="PeerJ">
        <title>Extensive microbial diversity within the chicken gut microbiome revealed by metagenomics and culture.</title>
        <authorList>
            <person name="Gilroy R."/>
            <person name="Ravi A."/>
            <person name="Getino M."/>
            <person name="Pursley I."/>
            <person name="Horton D.L."/>
            <person name="Alikhan N.F."/>
            <person name="Baker D."/>
            <person name="Gharbi K."/>
            <person name="Hall N."/>
            <person name="Watson M."/>
            <person name="Adriaenssens E.M."/>
            <person name="Foster-Nyarko E."/>
            <person name="Jarju S."/>
            <person name="Secka A."/>
            <person name="Antonio M."/>
            <person name="Oren A."/>
            <person name="Chaudhuri R.R."/>
            <person name="La Ragione R."/>
            <person name="Hildebrand F."/>
            <person name="Pallen M.J."/>
        </authorList>
    </citation>
    <scope>NUCLEOTIDE SEQUENCE</scope>
    <source>
        <strain evidence="2">CHK136-897</strain>
    </source>
</reference>
<sequence>MRGLTTFVLIPLTILGALNWGLIGIFGFDLVAFIFGPATIASSIVYSIIGIAALVWLIWLIIDRPEHKEER</sequence>
<dbReference type="PANTHER" id="PTHR37304:SF1">
    <property type="entry name" value="MEMBRANE PROTEIN"/>
    <property type="match status" value="1"/>
</dbReference>
<proteinExistence type="predicted"/>
<gene>
    <name evidence="2" type="ORF">IAC63_00955</name>
</gene>
<evidence type="ECO:0000256" key="1">
    <source>
        <dbReference type="SAM" id="Phobius"/>
    </source>
</evidence>
<dbReference type="AlphaFoldDB" id="A0A9D1SMB8"/>
<dbReference type="EMBL" id="DVNO01000006">
    <property type="protein sequence ID" value="HIU65195.1"/>
    <property type="molecule type" value="Genomic_DNA"/>
</dbReference>
<protein>
    <submittedName>
        <fullName evidence="2">DUF378 domain-containing protein</fullName>
    </submittedName>
</protein>
<dbReference type="Proteomes" id="UP000824142">
    <property type="component" value="Unassembled WGS sequence"/>
</dbReference>
<organism evidence="2 3">
    <name type="scientific">Candidatus Enterousia avicola</name>
    <dbReference type="NCBI Taxonomy" id="2840787"/>
    <lineage>
        <taxon>Bacteria</taxon>
        <taxon>Pseudomonadati</taxon>
        <taxon>Pseudomonadota</taxon>
        <taxon>Alphaproteobacteria</taxon>
        <taxon>Candidatus Enterousia</taxon>
    </lineage>
</organism>
<reference evidence="2" key="1">
    <citation type="submission" date="2020-10" db="EMBL/GenBank/DDBJ databases">
        <authorList>
            <person name="Gilroy R."/>
        </authorList>
    </citation>
    <scope>NUCLEOTIDE SEQUENCE</scope>
    <source>
        <strain evidence="2">CHK136-897</strain>
    </source>
</reference>
<dbReference type="PANTHER" id="PTHR37304">
    <property type="entry name" value="MEMBRANE PROTEIN-RELATED"/>
    <property type="match status" value="1"/>
</dbReference>
<feature type="transmembrane region" description="Helical" evidence="1">
    <location>
        <begin position="40"/>
        <end position="62"/>
    </location>
</feature>
<comment type="caution">
    <text evidence="2">The sequence shown here is derived from an EMBL/GenBank/DDBJ whole genome shotgun (WGS) entry which is preliminary data.</text>
</comment>
<keyword evidence="1" id="KW-0472">Membrane</keyword>
<evidence type="ECO:0000313" key="2">
    <source>
        <dbReference type="EMBL" id="HIU65195.1"/>
    </source>
</evidence>
<keyword evidence="1" id="KW-1133">Transmembrane helix</keyword>